<evidence type="ECO:0000256" key="1">
    <source>
        <dbReference type="ARBA" id="ARBA00008168"/>
    </source>
</evidence>
<dbReference type="Pfam" id="PF03776">
    <property type="entry name" value="MinE"/>
    <property type="match status" value="1"/>
</dbReference>
<dbReference type="NCBIfam" id="TIGR01215">
    <property type="entry name" value="minE"/>
    <property type="match status" value="1"/>
</dbReference>
<dbReference type="GeneID" id="17250337"/>
<sequence length="143" mass="15267">MRFSLALTLLSAASALVLPHAPAVAPRAPPRAASPEMLGVLDRLTELLFPDSKSGTSSTAVSRLKVVLANDRTGVDEATMRQIRSEIQDVVTKYLAIDEEGVNFDVMTDDRLTLLTATFPILSQTKGGGKVRALQMDVATNDG</sequence>
<dbReference type="KEGG" id="ehx:EMIHUDRAFT_374564"/>
<dbReference type="Gene3D" id="3.30.1070.10">
    <property type="entry name" value="Cell division topological specificity factor MinE"/>
    <property type="match status" value="1"/>
</dbReference>
<protein>
    <submittedName>
        <fullName evidence="3">Uncharacterized protein</fullName>
    </submittedName>
</protein>
<dbReference type="HOGENOM" id="CLU_1809822_0_0_1"/>
<evidence type="ECO:0000313" key="4">
    <source>
        <dbReference type="Proteomes" id="UP000013827"/>
    </source>
</evidence>
<dbReference type="EnsemblProtists" id="EOD33409">
    <property type="protein sequence ID" value="EOD33409"/>
    <property type="gene ID" value="EMIHUDRAFT_363991"/>
</dbReference>
<dbReference type="EnsemblProtists" id="EOD04187">
    <property type="protein sequence ID" value="EOD04187"/>
    <property type="gene ID" value="EMIHUDRAFT_374564"/>
</dbReference>
<keyword evidence="2" id="KW-0732">Signal</keyword>
<accession>A0A0D3HYV2</accession>
<keyword evidence="4" id="KW-1185">Reference proteome</keyword>
<dbReference type="PaxDb" id="2903-EOD04187"/>
<name>A0A0D3HYV2_EMIH1</name>
<dbReference type="AlphaFoldDB" id="A0A0D3HYV2"/>
<dbReference type="GO" id="GO:0051301">
    <property type="term" value="P:cell division"/>
    <property type="evidence" value="ECO:0007669"/>
    <property type="project" value="InterPro"/>
</dbReference>
<dbReference type="GeneID" id="17278679"/>
<reference evidence="4" key="1">
    <citation type="journal article" date="2013" name="Nature">
        <title>Pan genome of the phytoplankton Emiliania underpins its global distribution.</title>
        <authorList>
            <person name="Read B.A."/>
            <person name="Kegel J."/>
            <person name="Klute M.J."/>
            <person name="Kuo A."/>
            <person name="Lefebvre S.C."/>
            <person name="Maumus F."/>
            <person name="Mayer C."/>
            <person name="Miller J."/>
            <person name="Monier A."/>
            <person name="Salamov A."/>
            <person name="Young J."/>
            <person name="Aguilar M."/>
            <person name="Claverie J.M."/>
            <person name="Frickenhaus S."/>
            <person name="Gonzalez K."/>
            <person name="Herman E.K."/>
            <person name="Lin Y.C."/>
            <person name="Napier J."/>
            <person name="Ogata H."/>
            <person name="Sarno A.F."/>
            <person name="Shmutz J."/>
            <person name="Schroeder D."/>
            <person name="de Vargas C."/>
            <person name="Verret F."/>
            <person name="von Dassow P."/>
            <person name="Valentin K."/>
            <person name="Van de Peer Y."/>
            <person name="Wheeler G."/>
            <person name="Dacks J.B."/>
            <person name="Delwiche C.F."/>
            <person name="Dyhrman S.T."/>
            <person name="Glockner G."/>
            <person name="John U."/>
            <person name="Richards T."/>
            <person name="Worden A.Z."/>
            <person name="Zhang X."/>
            <person name="Grigoriev I.V."/>
            <person name="Allen A.E."/>
            <person name="Bidle K."/>
            <person name="Borodovsky M."/>
            <person name="Bowler C."/>
            <person name="Brownlee C."/>
            <person name="Cock J.M."/>
            <person name="Elias M."/>
            <person name="Gladyshev V.N."/>
            <person name="Groth M."/>
            <person name="Guda C."/>
            <person name="Hadaegh A."/>
            <person name="Iglesias-Rodriguez M.D."/>
            <person name="Jenkins J."/>
            <person name="Jones B.M."/>
            <person name="Lawson T."/>
            <person name="Leese F."/>
            <person name="Lindquist E."/>
            <person name="Lobanov A."/>
            <person name="Lomsadze A."/>
            <person name="Malik S.B."/>
            <person name="Marsh M.E."/>
            <person name="Mackinder L."/>
            <person name="Mock T."/>
            <person name="Mueller-Roeber B."/>
            <person name="Pagarete A."/>
            <person name="Parker M."/>
            <person name="Probert I."/>
            <person name="Quesneville H."/>
            <person name="Raines C."/>
            <person name="Rensing S.A."/>
            <person name="Riano-Pachon D.M."/>
            <person name="Richier S."/>
            <person name="Rokitta S."/>
            <person name="Shiraiwa Y."/>
            <person name="Soanes D.M."/>
            <person name="van der Giezen M."/>
            <person name="Wahlund T.M."/>
            <person name="Williams B."/>
            <person name="Wilson W."/>
            <person name="Wolfe G."/>
            <person name="Wurch L.L."/>
        </authorList>
    </citation>
    <scope>NUCLEOTIDE SEQUENCE</scope>
</reference>
<dbReference type="RefSeq" id="XP_005785838.1">
    <property type="nucleotide sequence ID" value="XM_005785781.1"/>
</dbReference>
<dbReference type="RefSeq" id="XP_005756616.1">
    <property type="nucleotide sequence ID" value="XM_005756559.1"/>
</dbReference>
<comment type="similarity">
    <text evidence="1">Belongs to the MinE family.</text>
</comment>
<proteinExistence type="inferred from homology"/>
<reference evidence="3" key="2">
    <citation type="submission" date="2024-10" db="UniProtKB">
        <authorList>
            <consortium name="EnsemblProtists"/>
        </authorList>
    </citation>
    <scope>IDENTIFICATION</scope>
</reference>
<dbReference type="Proteomes" id="UP000013827">
    <property type="component" value="Unassembled WGS sequence"/>
</dbReference>
<feature type="signal peptide" evidence="2">
    <location>
        <begin position="1"/>
        <end position="15"/>
    </location>
</feature>
<organism evidence="3 4">
    <name type="scientific">Emiliania huxleyi (strain CCMP1516)</name>
    <dbReference type="NCBI Taxonomy" id="280463"/>
    <lineage>
        <taxon>Eukaryota</taxon>
        <taxon>Haptista</taxon>
        <taxon>Haptophyta</taxon>
        <taxon>Prymnesiophyceae</taxon>
        <taxon>Isochrysidales</taxon>
        <taxon>Noelaerhabdaceae</taxon>
        <taxon>Emiliania</taxon>
    </lineage>
</organism>
<dbReference type="SUPFAM" id="SSF55229">
    <property type="entry name" value="Cell division protein MinE topological specificity domain"/>
    <property type="match status" value="1"/>
</dbReference>
<dbReference type="KEGG" id="ehx:EMIHUDRAFT_363991"/>
<feature type="chain" id="PRO_5044053444" evidence="2">
    <location>
        <begin position="16"/>
        <end position="143"/>
    </location>
</feature>
<dbReference type="InterPro" id="IPR005527">
    <property type="entry name" value="MinE"/>
</dbReference>
<evidence type="ECO:0000313" key="3">
    <source>
        <dbReference type="EnsemblProtists" id="EOD04187"/>
    </source>
</evidence>
<evidence type="ECO:0000256" key="2">
    <source>
        <dbReference type="SAM" id="SignalP"/>
    </source>
</evidence>
<dbReference type="InterPro" id="IPR036707">
    <property type="entry name" value="MinE_sf"/>
</dbReference>